<dbReference type="PROSITE" id="PS51257">
    <property type="entry name" value="PROKAR_LIPOPROTEIN"/>
    <property type="match status" value="1"/>
</dbReference>
<proteinExistence type="predicted"/>
<name>A0ABS0WML9_9FLAO</name>
<evidence type="ECO:0000313" key="2">
    <source>
        <dbReference type="Proteomes" id="UP000623301"/>
    </source>
</evidence>
<dbReference type="RefSeq" id="WP_198840009.1">
    <property type="nucleotide sequence ID" value="NZ_JAEHFJ010000001.1"/>
</dbReference>
<reference evidence="1 2" key="1">
    <citation type="submission" date="2020-12" db="EMBL/GenBank/DDBJ databases">
        <title>Aureibaculum luteum sp. nov. and Aureibaculum flavum sp. nov., novel members of the family Flavobacteriaceae isolated from Antarctic intertidal sediments.</title>
        <authorList>
            <person name="He X."/>
            <person name="Zhang X."/>
        </authorList>
    </citation>
    <scope>NUCLEOTIDE SEQUENCE [LARGE SCALE GENOMIC DNA]</scope>
    <source>
        <strain evidence="1 2">A20</strain>
    </source>
</reference>
<organism evidence="1 2">
    <name type="scientific">Aureibaculum flavum</name>
    <dbReference type="NCBI Taxonomy" id="2795986"/>
    <lineage>
        <taxon>Bacteria</taxon>
        <taxon>Pseudomonadati</taxon>
        <taxon>Bacteroidota</taxon>
        <taxon>Flavobacteriia</taxon>
        <taxon>Flavobacteriales</taxon>
        <taxon>Flavobacteriaceae</taxon>
        <taxon>Aureibaculum</taxon>
    </lineage>
</organism>
<dbReference type="Proteomes" id="UP000623301">
    <property type="component" value="Unassembled WGS sequence"/>
</dbReference>
<gene>
    <name evidence="1" type="ORF">JBL43_03180</name>
</gene>
<sequence length="197" mass="22359">MKNLINCHNIIVRQTVFSVLVIMGFLFQSCDTEIPPTDTDPPTFSFTITGDGFDHTFTQDDDFENFELYVKSNTNYHFVFAAADAGGLRTMEWDIEPEKLFELITPVEDPWQILPNVFGDTMWIRWTDTTTADVKTGQFLTGDFRFPMSAENNASNTLDFWFHAGDFGGQSGPSNTVNKRLKIVITNQDTGVVYKLI</sequence>
<evidence type="ECO:0000313" key="1">
    <source>
        <dbReference type="EMBL" id="MBJ2173222.1"/>
    </source>
</evidence>
<dbReference type="EMBL" id="JAEHFJ010000001">
    <property type="protein sequence ID" value="MBJ2173222.1"/>
    <property type="molecule type" value="Genomic_DNA"/>
</dbReference>
<keyword evidence="2" id="KW-1185">Reference proteome</keyword>
<evidence type="ECO:0008006" key="3">
    <source>
        <dbReference type="Google" id="ProtNLM"/>
    </source>
</evidence>
<accession>A0ABS0WML9</accession>
<protein>
    <recommendedName>
        <fullName evidence="3">DUF5017 domain-containing protein</fullName>
    </recommendedName>
</protein>
<comment type="caution">
    <text evidence="1">The sequence shown here is derived from an EMBL/GenBank/DDBJ whole genome shotgun (WGS) entry which is preliminary data.</text>
</comment>